<dbReference type="PANTHER" id="PTHR30250:SF26">
    <property type="entry name" value="PSMA PROTEIN"/>
    <property type="match status" value="1"/>
</dbReference>
<evidence type="ECO:0000313" key="7">
    <source>
        <dbReference type="EMBL" id="RAI60310.1"/>
    </source>
</evidence>
<organism evidence="7 8">
    <name type="scientific">Roseicella frigidaeris</name>
    <dbReference type="NCBI Taxonomy" id="2230885"/>
    <lineage>
        <taxon>Bacteria</taxon>
        <taxon>Pseudomonadati</taxon>
        <taxon>Pseudomonadota</taxon>
        <taxon>Alphaproteobacteria</taxon>
        <taxon>Acetobacterales</taxon>
        <taxon>Roseomonadaceae</taxon>
        <taxon>Roseicella</taxon>
    </lineage>
</organism>
<proteinExistence type="predicted"/>
<name>A0A327MBI8_9PROT</name>
<evidence type="ECO:0000313" key="8">
    <source>
        <dbReference type="Proteomes" id="UP000249065"/>
    </source>
</evidence>
<dbReference type="EMBL" id="QLIX01000002">
    <property type="protein sequence ID" value="RAI60310.1"/>
    <property type="molecule type" value="Genomic_DNA"/>
</dbReference>
<feature type="transmembrane region" description="Helical" evidence="6">
    <location>
        <begin position="462"/>
        <end position="481"/>
    </location>
</feature>
<protein>
    <submittedName>
        <fullName evidence="7">Flippase</fullName>
    </submittedName>
</protein>
<feature type="transmembrane region" description="Helical" evidence="6">
    <location>
        <begin position="349"/>
        <end position="370"/>
    </location>
</feature>
<accession>A0A327MBI8</accession>
<dbReference type="OrthoDB" id="9812647at2"/>
<dbReference type="InterPro" id="IPR002797">
    <property type="entry name" value="Polysacc_synth"/>
</dbReference>
<keyword evidence="5 6" id="KW-0472">Membrane</keyword>
<dbReference type="GO" id="GO:0005886">
    <property type="term" value="C:plasma membrane"/>
    <property type="evidence" value="ECO:0007669"/>
    <property type="project" value="UniProtKB-SubCell"/>
</dbReference>
<evidence type="ECO:0000256" key="2">
    <source>
        <dbReference type="ARBA" id="ARBA00022475"/>
    </source>
</evidence>
<feature type="transmembrane region" description="Helical" evidence="6">
    <location>
        <begin position="279"/>
        <end position="300"/>
    </location>
</feature>
<feature type="transmembrane region" description="Helical" evidence="6">
    <location>
        <begin position="312"/>
        <end position="337"/>
    </location>
</feature>
<feature type="transmembrane region" description="Helical" evidence="6">
    <location>
        <begin position="173"/>
        <end position="202"/>
    </location>
</feature>
<feature type="transmembrane region" description="Helical" evidence="6">
    <location>
        <begin position="88"/>
        <end position="117"/>
    </location>
</feature>
<gene>
    <name evidence="7" type="ORF">DOO78_04370</name>
</gene>
<feature type="transmembrane region" description="Helical" evidence="6">
    <location>
        <begin position="137"/>
        <end position="161"/>
    </location>
</feature>
<keyword evidence="2" id="KW-1003">Cell membrane</keyword>
<feature type="transmembrane region" description="Helical" evidence="6">
    <location>
        <begin position="214"/>
        <end position="235"/>
    </location>
</feature>
<evidence type="ECO:0000256" key="6">
    <source>
        <dbReference type="SAM" id="Phobius"/>
    </source>
</evidence>
<dbReference type="PANTHER" id="PTHR30250">
    <property type="entry name" value="PST FAMILY PREDICTED COLANIC ACID TRANSPORTER"/>
    <property type="match status" value="1"/>
</dbReference>
<feature type="transmembrane region" description="Helical" evidence="6">
    <location>
        <begin position="12"/>
        <end position="35"/>
    </location>
</feature>
<comment type="caution">
    <text evidence="7">The sequence shown here is derived from an EMBL/GenBank/DDBJ whole genome shotgun (WGS) entry which is preliminary data.</text>
</comment>
<comment type="subcellular location">
    <subcellularLocation>
        <location evidence="1">Cell membrane</location>
        <topology evidence="1">Multi-pass membrane protein</topology>
    </subcellularLocation>
</comment>
<dbReference type="RefSeq" id="WP_111468496.1">
    <property type="nucleotide sequence ID" value="NZ_QLIX01000002.1"/>
</dbReference>
<keyword evidence="3 6" id="KW-0812">Transmembrane</keyword>
<feature type="transmembrane region" description="Helical" evidence="6">
    <location>
        <begin position="382"/>
        <end position="401"/>
    </location>
</feature>
<sequence>MDHPESRTRARMMVAGIAWNAAGRGLPLLLALLLTPILVHQLGLDRWGLFTLALAMVGVFGVFDLGVGQALTRALSERIGAGREAEAAGLVGAALAVLAGISLVMALALWLGIPWLVEHGLQVPPALQPQAVSGMRVLALAAPLVVLNAALWGVLAAYQRFRAANLVTIPVNLFYYLGPVLVLLVWDSLTAVMLALVGVRLVNTLSYLLLLRRLVAQVLATPLRLGLVLPLLRIGGWMTFSGLLTQALLYADRFLIGALLSLTAVAYYATPLDLVMRVWMLPVAVAQTLLPAFASAHATLPRQTASLLRRGGLMVMGLVLPVGLLLAGGGEFILVLWLGPDFAAGGGQVLRILGAGIFFSCLAFVPAALIDAIGRPDVTARFALLQALLYLPLAALLLRWIGIEGAAIAWALRCLVDALGKLWLAGRLYPAVRRAVATLLPPLAAAGCCLALLPVLPRATAAPLLALAGLAGFGLLALRALEPAEKARLRGLLRLPGGALRAGSGS</sequence>
<keyword evidence="8" id="KW-1185">Reference proteome</keyword>
<feature type="transmembrane region" description="Helical" evidence="6">
    <location>
        <begin position="436"/>
        <end position="456"/>
    </location>
</feature>
<evidence type="ECO:0000256" key="5">
    <source>
        <dbReference type="ARBA" id="ARBA00023136"/>
    </source>
</evidence>
<reference evidence="8" key="1">
    <citation type="submission" date="2018-06" db="EMBL/GenBank/DDBJ databases">
        <authorList>
            <person name="Khan S.A."/>
        </authorList>
    </citation>
    <scope>NUCLEOTIDE SEQUENCE [LARGE SCALE GENOMIC DNA]</scope>
    <source>
        <strain evidence="8">DB-1506</strain>
    </source>
</reference>
<dbReference type="AlphaFoldDB" id="A0A327MBI8"/>
<dbReference type="InterPro" id="IPR050833">
    <property type="entry name" value="Poly_Biosynth_Transport"/>
</dbReference>
<evidence type="ECO:0000256" key="4">
    <source>
        <dbReference type="ARBA" id="ARBA00022989"/>
    </source>
</evidence>
<keyword evidence="4 6" id="KW-1133">Transmembrane helix</keyword>
<feature type="transmembrane region" description="Helical" evidence="6">
    <location>
        <begin position="247"/>
        <end position="267"/>
    </location>
</feature>
<evidence type="ECO:0000256" key="1">
    <source>
        <dbReference type="ARBA" id="ARBA00004651"/>
    </source>
</evidence>
<feature type="transmembrane region" description="Helical" evidence="6">
    <location>
        <begin position="47"/>
        <end position="67"/>
    </location>
</feature>
<dbReference type="Proteomes" id="UP000249065">
    <property type="component" value="Unassembled WGS sequence"/>
</dbReference>
<evidence type="ECO:0000256" key="3">
    <source>
        <dbReference type="ARBA" id="ARBA00022692"/>
    </source>
</evidence>
<dbReference type="Pfam" id="PF01943">
    <property type="entry name" value="Polysacc_synt"/>
    <property type="match status" value="1"/>
</dbReference>